<evidence type="ECO:0000256" key="4">
    <source>
        <dbReference type="ARBA" id="ARBA00010218"/>
    </source>
</evidence>
<feature type="domain" description="Transcription factor Iwr1" evidence="11">
    <location>
        <begin position="170"/>
        <end position="238"/>
    </location>
</feature>
<keyword evidence="8" id="KW-0653">Protein transport</keyword>
<dbReference type="Proteomes" id="UP000736335">
    <property type="component" value="Unassembled WGS sequence"/>
</dbReference>
<dbReference type="OrthoDB" id="6255506at2759"/>
<comment type="similarity">
    <text evidence="4">Belongs to the IWR1/SLC7A6OS family.</text>
</comment>
<dbReference type="PANTHER" id="PTHR31196:SF2">
    <property type="entry name" value="RNA POLYMERASE II NUCLEAR LOCALIZATION PROTEIN SLC7A6OS-RELATED"/>
    <property type="match status" value="1"/>
</dbReference>
<dbReference type="Pfam" id="PF08574">
    <property type="entry name" value="Iwr1"/>
    <property type="match status" value="1"/>
</dbReference>
<feature type="compositionally biased region" description="Acidic residues" evidence="10">
    <location>
        <begin position="234"/>
        <end position="271"/>
    </location>
</feature>
<dbReference type="PANTHER" id="PTHR31196">
    <property type="entry name" value="RNA POLYMERASE II NUCLEAR LOCALIZATION PROTEIN SLC7A6OS-RELATED"/>
    <property type="match status" value="1"/>
</dbReference>
<evidence type="ECO:0000256" key="5">
    <source>
        <dbReference type="ARBA" id="ARBA00017036"/>
    </source>
</evidence>
<evidence type="ECO:0000256" key="10">
    <source>
        <dbReference type="SAM" id="MobiDB-lite"/>
    </source>
</evidence>
<feature type="region of interest" description="Disordered" evidence="10">
    <location>
        <begin position="64"/>
        <end position="112"/>
    </location>
</feature>
<evidence type="ECO:0000256" key="7">
    <source>
        <dbReference type="ARBA" id="ARBA00022490"/>
    </source>
</evidence>
<accession>A0A9P6L1S3</accession>
<evidence type="ECO:0000256" key="6">
    <source>
        <dbReference type="ARBA" id="ARBA00022448"/>
    </source>
</evidence>
<evidence type="ECO:0000313" key="12">
    <source>
        <dbReference type="EMBL" id="KAF9778561.1"/>
    </source>
</evidence>
<protein>
    <recommendedName>
        <fullName evidence="5">Probable RNA polymerase II nuclear localization protein SLC7A6OS</fullName>
    </recommendedName>
</protein>
<feature type="compositionally biased region" description="Polar residues" evidence="10">
    <location>
        <begin position="70"/>
        <end position="80"/>
    </location>
</feature>
<keyword evidence="9" id="KW-0539">Nucleus</keyword>
<dbReference type="InterPro" id="IPR013883">
    <property type="entry name" value="TF_Iwr1_dom"/>
</dbReference>
<dbReference type="AlphaFoldDB" id="A0A9P6L1S3"/>
<sequence length="279" mass="31032">MSVDTGEPLTILRIKRKRGEEPVDALVLSDSKRRKKGLDVFHFVQTVELEDSWNAKDIQERITALAKTTPAETESPSPSTKPGKDLAPSKAYAIVDPSPATARRPPNAPPKVVSHKELLNRAQDVQCYDAVPVSEPEETQAEVEKFIPMLEEYLKLSDIQPTTSGASSANDYVWDIFYHRTSKSTDWNKISQNIGTLTGLPASFGDPDESDSDSEVEDEGDEDSNAEDWFTNDYPDEEDVDSEEGAPPDTDEASEESGPDVGNDNDSDEEWMTSRMYRR</sequence>
<evidence type="ECO:0000256" key="3">
    <source>
        <dbReference type="ARBA" id="ARBA00004496"/>
    </source>
</evidence>
<keyword evidence="7" id="KW-0963">Cytoplasm</keyword>
<gene>
    <name evidence="12" type="ORF">BJ322DRAFT_1091239</name>
</gene>
<dbReference type="EMBL" id="WIUZ02000022">
    <property type="protein sequence ID" value="KAF9778561.1"/>
    <property type="molecule type" value="Genomic_DNA"/>
</dbReference>
<evidence type="ECO:0000256" key="9">
    <source>
        <dbReference type="ARBA" id="ARBA00023242"/>
    </source>
</evidence>
<feature type="compositionally biased region" description="Acidic residues" evidence="10">
    <location>
        <begin position="206"/>
        <end position="226"/>
    </location>
</feature>
<evidence type="ECO:0000313" key="13">
    <source>
        <dbReference type="Proteomes" id="UP000736335"/>
    </source>
</evidence>
<reference evidence="12" key="2">
    <citation type="submission" date="2020-11" db="EMBL/GenBank/DDBJ databases">
        <authorList>
            <consortium name="DOE Joint Genome Institute"/>
            <person name="Kuo A."/>
            <person name="Miyauchi S."/>
            <person name="Kiss E."/>
            <person name="Drula E."/>
            <person name="Kohler A."/>
            <person name="Sanchez-Garcia M."/>
            <person name="Andreopoulos B."/>
            <person name="Barry K.W."/>
            <person name="Bonito G."/>
            <person name="Buee M."/>
            <person name="Carver A."/>
            <person name="Chen C."/>
            <person name="Cichocki N."/>
            <person name="Clum A."/>
            <person name="Culley D."/>
            <person name="Crous P.W."/>
            <person name="Fauchery L."/>
            <person name="Girlanda M."/>
            <person name="Hayes R."/>
            <person name="Keri Z."/>
            <person name="Labutti K."/>
            <person name="Lipzen A."/>
            <person name="Lombard V."/>
            <person name="Magnuson J."/>
            <person name="Maillard F."/>
            <person name="Morin E."/>
            <person name="Murat C."/>
            <person name="Nolan M."/>
            <person name="Ohm R."/>
            <person name="Pangilinan J."/>
            <person name="Pereira M."/>
            <person name="Perotto S."/>
            <person name="Peter M."/>
            <person name="Riley R."/>
            <person name="Sitrit Y."/>
            <person name="Stielow B."/>
            <person name="Szollosi G."/>
            <person name="Zifcakova L."/>
            <person name="Stursova M."/>
            <person name="Spatafora J.W."/>
            <person name="Tedersoo L."/>
            <person name="Vaario L.-M."/>
            <person name="Yamada A."/>
            <person name="Yan M."/>
            <person name="Wang P."/>
            <person name="Xu J."/>
            <person name="Bruns T."/>
            <person name="Baldrian P."/>
            <person name="Vilgalys R."/>
            <person name="Henrissat B."/>
            <person name="Grigoriev I.V."/>
            <person name="Hibbett D."/>
            <person name="Nagy L.G."/>
            <person name="Martin F.M."/>
        </authorList>
    </citation>
    <scope>NUCLEOTIDE SEQUENCE</scope>
    <source>
        <strain evidence="12">UH-Tt-Lm1</strain>
    </source>
</reference>
<name>A0A9P6L1S3_9AGAM</name>
<comment type="subcellular location">
    <subcellularLocation>
        <location evidence="3">Cytoplasm</location>
    </subcellularLocation>
    <subcellularLocation>
        <location evidence="2">Nucleus</location>
    </subcellularLocation>
</comment>
<comment type="caution">
    <text evidence="12">The sequence shown here is derived from an EMBL/GenBank/DDBJ whole genome shotgun (WGS) entry which is preliminary data.</text>
</comment>
<keyword evidence="13" id="KW-1185">Reference proteome</keyword>
<dbReference type="GO" id="GO:0015031">
    <property type="term" value="P:protein transport"/>
    <property type="evidence" value="ECO:0007669"/>
    <property type="project" value="UniProtKB-KW"/>
</dbReference>
<evidence type="ECO:0000256" key="2">
    <source>
        <dbReference type="ARBA" id="ARBA00004123"/>
    </source>
</evidence>
<organism evidence="12 13">
    <name type="scientific">Thelephora terrestris</name>
    <dbReference type="NCBI Taxonomy" id="56493"/>
    <lineage>
        <taxon>Eukaryota</taxon>
        <taxon>Fungi</taxon>
        <taxon>Dikarya</taxon>
        <taxon>Basidiomycota</taxon>
        <taxon>Agaricomycotina</taxon>
        <taxon>Agaricomycetes</taxon>
        <taxon>Thelephorales</taxon>
        <taxon>Thelephoraceae</taxon>
        <taxon>Thelephora</taxon>
    </lineage>
</organism>
<feature type="region of interest" description="Disordered" evidence="10">
    <location>
        <begin position="198"/>
        <end position="279"/>
    </location>
</feature>
<comment type="function">
    <text evidence="1">Directs RNA polymerase II nuclear import.</text>
</comment>
<evidence type="ECO:0000256" key="8">
    <source>
        <dbReference type="ARBA" id="ARBA00022927"/>
    </source>
</evidence>
<proteinExistence type="inferred from homology"/>
<dbReference type="GO" id="GO:0032502">
    <property type="term" value="P:developmental process"/>
    <property type="evidence" value="ECO:0007669"/>
    <property type="project" value="TreeGrafter"/>
</dbReference>
<dbReference type="GO" id="GO:0005737">
    <property type="term" value="C:cytoplasm"/>
    <property type="evidence" value="ECO:0007669"/>
    <property type="project" value="UniProtKB-SubCell"/>
</dbReference>
<keyword evidence="6" id="KW-0813">Transport</keyword>
<dbReference type="InterPro" id="IPR040218">
    <property type="entry name" value="SLC7A6OS"/>
</dbReference>
<reference evidence="12" key="1">
    <citation type="journal article" date="2020" name="Nat. Commun.">
        <title>Large-scale genome sequencing of mycorrhizal fungi provides insights into the early evolution of symbiotic traits.</title>
        <authorList>
            <person name="Miyauchi S."/>
            <person name="Kiss E."/>
            <person name="Kuo A."/>
            <person name="Drula E."/>
            <person name="Kohler A."/>
            <person name="Sanchez-Garcia M."/>
            <person name="Morin E."/>
            <person name="Andreopoulos B."/>
            <person name="Barry K.W."/>
            <person name="Bonito G."/>
            <person name="Buee M."/>
            <person name="Carver A."/>
            <person name="Chen C."/>
            <person name="Cichocki N."/>
            <person name="Clum A."/>
            <person name="Culley D."/>
            <person name="Crous P.W."/>
            <person name="Fauchery L."/>
            <person name="Girlanda M."/>
            <person name="Hayes R.D."/>
            <person name="Keri Z."/>
            <person name="LaButti K."/>
            <person name="Lipzen A."/>
            <person name="Lombard V."/>
            <person name="Magnuson J."/>
            <person name="Maillard F."/>
            <person name="Murat C."/>
            <person name="Nolan M."/>
            <person name="Ohm R.A."/>
            <person name="Pangilinan J."/>
            <person name="Pereira M.F."/>
            <person name="Perotto S."/>
            <person name="Peter M."/>
            <person name="Pfister S."/>
            <person name="Riley R."/>
            <person name="Sitrit Y."/>
            <person name="Stielow J.B."/>
            <person name="Szollosi G."/>
            <person name="Zifcakova L."/>
            <person name="Stursova M."/>
            <person name="Spatafora J.W."/>
            <person name="Tedersoo L."/>
            <person name="Vaario L.M."/>
            <person name="Yamada A."/>
            <person name="Yan M."/>
            <person name="Wang P."/>
            <person name="Xu J."/>
            <person name="Bruns T."/>
            <person name="Baldrian P."/>
            <person name="Vilgalys R."/>
            <person name="Dunand C."/>
            <person name="Henrissat B."/>
            <person name="Grigoriev I.V."/>
            <person name="Hibbett D."/>
            <person name="Nagy L.G."/>
            <person name="Martin F.M."/>
        </authorList>
    </citation>
    <scope>NUCLEOTIDE SEQUENCE</scope>
    <source>
        <strain evidence="12">UH-Tt-Lm1</strain>
    </source>
</reference>
<evidence type="ECO:0000256" key="1">
    <source>
        <dbReference type="ARBA" id="ARBA00003202"/>
    </source>
</evidence>
<dbReference type="GO" id="GO:0005634">
    <property type="term" value="C:nucleus"/>
    <property type="evidence" value="ECO:0007669"/>
    <property type="project" value="UniProtKB-SubCell"/>
</dbReference>
<evidence type="ECO:0000259" key="11">
    <source>
        <dbReference type="Pfam" id="PF08574"/>
    </source>
</evidence>